<feature type="region of interest" description="Disordered" evidence="5">
    <location>
        <begin position="119"/>
        <end position="144"/>
    </location>
</feature>
<dbReference type="InterPro" id="IPR011598">
    <property type="entry name" value="bHLH_dom"/>
</dbReference>
<evidence type="ECO:0000256" key="2">
    <source>
        <dbReference type="ARBA" id="ARBA00022902"/>
    </source>
</evidence>
<evidence type="ECO:0000259" key="6">
    <source>
        <dbReference type="PROSITE" id="PS50888"/>
    </source>
</evidence>
<keyword evidence="2" id="KW-0524">Neurogenesis</keyword>
<sequence>MSNLLTATSTTSVAASKTTCDTITRARKTKGTGVASKLPHQVLRRNERERKRVQQVNLGFISLRDRVPQSSTSKKLSKVETLREAARYIRHLQELLKMPVNSESEYSVQASSNTGKYLLSDSEQDSYCPNGTTDPAQSYQQQSAYSRQQYYLPYNSSDSAYSSPTYSNSFSTLRKENLSPNNSYNSDVSVDGYCYLPKNYIS</sequence>
<evidence type="ECO:0000313" key="7">
    <source>
        <dbReference type="Proteomes" id="UP000046393"/>
    </source>
</evidence>
<protein>
    <submittedName>
        <fullName evidence="8">BHLH domain-containing protein</fullName>
    </submittedName>
</protein>
<evidence type="ECO:0000256" key="3">
    <source>
        <dbReference type="ARBA" id="ARBA00023125"/>
    </source>
</evidence>
<dbReference type="InterPro" id="IPR050283">
    <property type="entry name" value="E-box_TF_Regulators"/>
</dbReference>
<dbReference type="Proteomes" id="UP000046393">
    <property type="component" value="Unplaced"/>
</dbReference>
<evidence type="ECO:0000256" key="1">
    <source>
        <dbReference type="ARBA" id="ARBA00004123"/>
    </source>
</evidence>
<dbReference type="PROSITE" id="PS50888">
    <property type="entry name" value="BHLH"/>
    <property type="match status" value="1"/>
</dbReference>
<dbReference type="PANTHER" id="PTHR23349:SF111">
    <property type="entry name" value="BHLH DOMAIN-CONTAINING PROTEIN"/>
    <property type="match status" value="1"/>
</dbReference>
<dbReference type="Gene3D" id="4.10.280.10">
    <property type="entry name" value="Helix-loop-helix DNA-binding domain"/>
    <property type="match status" value="1"/>
</dbReference>
<dbReference type="InterPro" id="IPR036638">
    <property type="entry name" value="HLH_DNA-bd_sf"/>
</dbReference>
<name>A0A0N5AG64_9BILA</name>
<dbReference type="AlphaFoldDB" id="A0A0N5AG64"/>
<dbReference type="CDD" id="cd11418">
    <property type="entry name" value="bHLH_TS_ASCL"/>
    <property type="match status" value="1"/>
</dbReference>
<feature type="domain" description="BHLH" evidence="6">
    <location>
        <begin position="40"/>
        <end position="92"/>
    </location>
</feature>
<reference evidence="8" key="1">
    <citation type="submission" date="2017-02" db="UniProtKB">
        <authorList>
            <consortium name="WormBaseParasite"/>
        </authorList>
    </citation>
    <scope>IDENTIFICATION</scope>
</reference>
<dbReference type="Pfam" id="PF00010">
    <property type="entry name" value="HLH"/>
    <property type="match status" value="1"/>
</dbReference>
<evidence type="ECO:0000256" key="4">
    <source>
        <dbReference type="ARBA" id="ARBA00023242"/>
    </source>
</evidence>
<accession>A0A0N5AG64</accession>
<dbReference type="FunFam" id="4.10.280.10:FF:000029">
    <property type="entry name" value="Achaete-scute family bHLH transcription factor 1"/>
    <property type="match status" value="1"/>
</dbReference>
<dbReference type="PANTHER" id="PTHR23349">
    <property type="entry name" value="BASIC HELIX-LOOP-HELIX TRANSCRIPTION FACTOR, TWIST"/>
    <property type="match status" value="1"/>
</dbReference>
<proteinExistence type="predicted"/>
<dbReference type="GO" id="GO:0000981">
    <property type="term" value="F:DNA-binding transcription factor activity, RNA polymerase II-specific"/>
    <property type="evidence" value="ECO:0007669"/>
    <property type="project" value="TreeGrafter"/>
</dbReference>
<comment type="subcellular location">
    <subcellularLocation>
        <location evidence="1">Nucleus</location>
    </subcellularLocation>
</comment>
<dbReference type="STRING" id="451379.A0A0N5AG64"/>
<keyword evidence="3" id="KW-0238">DNA-binding</keyword>
<feature type="compositionally biased region" description="Polar residues" evidence="5">
    <location>
        <begin position="125"/>
        <end position="135"/>
    </location>
</feature>
<keyword evidence="4" id="KW-0539">Nucleus</keyword>
<dbReference type="SMART" id="SM00353">
    <property type="entry name" value="HLH"/>
    <property type="match status" value="1"/>
</dbReference>
<dbReference type="GO" id="GO:0000977">
    <property type="term" value="F:RNA polymerase II transcription regulatory region sequence-specific DNA binding"/>
    <property type="evidence" value="ECO:0007669"/>
    <property type="project" value="TreeGrafter"/>
</dbReference>
<dbReference type="GO" id="GO:0007399">
    <property type="term" value="P:nervous system development"/>
    <property type="evidence" value="ECO:0007669"/>
    <property type="project" value="UniProtKB-KW"/>
</dbReference>
<dbReference type="SUPFAM" id="SSF47459">
    <property type="entry name" value="HLH, helix-loop-helix DNA-binding domain"/>
    <property type="match status" value="1"/>
</dbReference>
<evidence type="ECO:0000256" key="5">
    <source>
        <dbReference type="SAM" id="MobiDB-lite"/>
    </source>
</evidence>
<evidence type="ECO:0000313" key="8">
    <source>
        <dbReference type="WBParaSite" id="SMUV_0000329501-mRNA-1"/>
    </source>
</evidence>
<keyword evidence="7" id="KW-1185">Reference proteome</keyword>
<dbReference type="GO" id="GO:0046983">
    <property type="term" value="F:protein dimerization activity"/>
    <property type="evidence" value="ECO:0007669"/>
    <property type="project" value="InterPro"/>
</dbReference>
<dbReference type="GO" id="GO:0040008">
    <property type="term" value="P:regulation of growth"/>
    <property type="evidence" value="ECO:0007669"/>
    <property type="project" value="UniProtKB-ARBA"/>
</dbReference>
<dbReference type="GO" id="GO:0005634">
    <property type="term" value="C:nucleus"/>
    <property type="evidence" value="ECO:0007669"/>
    <property type="project" value="UniProtKB-SubCell"/>
</dbReference>
<organism evidence="7 8">
    <name type="scientific">Syphacia muris</name>
    <dbReference type="NCBI Taxonomy" id="451379"/>
    <lineage>
        <taxon>Eukaryota</taxon>
        <taxon>Metazoa</taxon>
        <taxon>Ecdysozoa</taxon>
        <taxon>Nematoda</taxon>
        <taxon>Chromadorea</taxon>
        <taxon>Rhabditida</taxon>
        <taxon>Spirurina</taxon>
        <taxon>Oxyuridomorpha</taxon>
        <taxon>Oxyuroidea</taxon>
        <taxon>Oxyuridae</taxon>
        <taxon>Syphacia</taxon>
    </lineage>
</organism>
<dbReference type="WBParaSite" id="SMUV_0000329501-mRNA-1">
    <property type="protein sequence ID" value="SMUV_0000329501-mRNA-1"/>
    <property type="gene ID" value="SMUV_0000329501"/>
</dbReference>